<evidence type="ECO:0000313" key="1">
    <source>
        <dbReference type="EMBL" id="QEG42580.1"/>
    </source>
</evidence>
<dbReference type="KEGG" id="rul:UC8_46200"/>
<dbReference type="AlphaFoldDB" id="A0A5B9QXP9"/>
<dbReference type="Proteomes" id="UP000325286">
    <property type="component" value="Chromosome"/>
</dbReference>
<reference evidence="1 2" key="1">
    <citation type="submission" date="2019-08" db="EMBL/GenBank/DDBJ databases">
        <title>Deep-cultivation of Planctomycetes and their phenomic and genomic characterization uncovers novel biology.</title>
        <authorList>
            <person name="Wiegand S."/>
            <person name="Jogler M."/>
            <person name="Boedeker C."/>
            <person name="Pinto D."/>
            <person name="Vollmers J."/>
            <person name="Rivas-Marin E."/>
            <person name="Kohn T."/>
            <person name="Peeters S.H."/>
            <person name="Heuer A."/>
            <person name="Rast P."/>
            <person name="Oberbeckmann S."/>
            <person name="Bunk B."/>
            <person name="Jeske O."/>
            <person name="Meyerdierks A."/>
            <person name="Storesund J.E."/>
            <person name="Kallscheuer N."/>
            <person name="Luecker S."/>
            <person name="Lage O.M."/>
            <person name="Pohl T."/>
            <person name="Merkel B.J."/>
            <person name="Hornburger P."/>
            <person name="Mueller R.-W."/>
            <person name="Bruemmer F."/>
            <person name="Labrenz M."/>
            <person name="Spormann A.M."/>
            <person name="Op den Camp H."/>
            <person name="Overmann J."/>
            <person name="Amann R."/>
            <person name="Jetten M.S.M."/>
            <person name="Mascher T."/>
            <person name="Medema M.H."/>
            <person name="Devos D.P."/>
            <person name="Kaster A.-K."/>
            <person name="Ovreas L."/>
            <person name="Rohde M."/>
            <person name="Galperin M.Y."/>
            <person name="Jogler C."/>
        </authorList>
    </citation>
    <scope>NUCLEOTIDE SEQUENCE [LARGE SCALE GENOMIC DNA]</scope>
    <source>
        <strain evidence="1 2">UC8</strain>
    </source>
</reference>
<proteinExistence type="predicted"/>
<dbReference type="EMBL" id="CP042914">
    <property type="protein sequence ID" value="QEG42580.1"/>
    <property type="molecule type" value="Genomic_DNA"/>
</dbReference>
<organism evidence="1 2">
    <name type="scientific">Roseimaritima ulvae</name>
    <dbReference type="NCBI Taxonomy" id="980254"/>
    <lineage>
        <taxon>Bacteria</taxon>
        <taxon>Pseudomonadati</taxon>
        <taxon>Planctomycetota</taxon>
        <taxon>Planctomycetia</taxon>
        <taxon>Pirellulales</taxon>
        <taxon>Pirellulaceae</taxon>
        <taxon>Roseimaritima</taxon>
    </lineage>
</organism>
<protein>
    <submittedName>
        <fullName evidence="1">Uncharacterized protein</fullName>
    </submittedName>
</protein>
<sequence>MRGVFSGVSRLRDLFGKGLVSETRNFRFSLAAALASFQDARYISALSQRDPLLGGFA</sequence>
<name>A0A5B9QXP9_9BACT</name>
<evidence type="ECO:0000313" key="2">
    <source>
        <dbReference type="Proteomes" id="UP000325286"/>
    </source>
</evidence>
<gene>
    <name evidence="1" type="ORF">UC8_46200</name>
</gene>
<accession>A0A5B9QXP9</accession>
<keyword evidence="2" id="KW-1185">Reference proteome</keyword>